<dbReference type="AlphaFoldDB" id="A0AAJ0M542"/>
<keyword evidence="3" id="KW-1185">Reference proteome</keyword>
<comment type="caution">
    <text evidence="2">The sequence shown here is derived from an EMBL/GenBank/DDBJ whole genome shotgun (WGS) entry which is preliminary data.</text>
</comment>
<evidence type="ECO:0000313" key="3">
    <source>
        <dbReference type="Proteomes" id="UP001273166"/>
    </source>
</evidence>
<evidence type="ECO:0000313" key="2">
    <source>
        <dbReference type="EMBL" id="KAK3309347.1"/>
    </source>
</evidence>
<gene>
    <name evidence="2" type="ORF">B0T15DRAFT_515270</name>
</gene>
<feature type="compositionally biased region" description="Basic and acidic residues" evidence="1">
    <location>
        <begin position="98"/>
        <end position="108"/>
    </location>
</feature>
<dbReference type="EMBL" id="JAUDZG010000001">
    <property type="protein sequence ID" value="KAK3309347.1"/>
    <property type="molecule type" value="Genomic_DNA"/>
</dbReference>
<evidence type="ECO:0000256" key="1">
    <source>
        <dbReference type="SAM" id="MobiDB-lite"/>
    </source>
</evidence>
<proteinExistence type="predicted"/>
<protein>
    <submittedName>
        <fullName evidence="2">Uncharacterized protein</fullName>
    </submittedName>
</protein>
<organism evidence="2 3">
    <name type="scientific">Chaetomium strumarium</name>
    <dbReference type="NCBI Taxonomy" id="1170767"/>
    <lineage>
        <taxon>Eukaryota</taxon>
        <taxon>Fungi</taxon>
        <taxon>Dikarya</taxon>
        <taxon>Ascomycota</taxon>
        <taxon>Pezizomycotina</taxon>
        <taxon>Sordariomycetes</taxon>
        <taxon>Sordariomycetidae</taxon>
        <taxon>Sordariales</taxon>
        <taxon>Chaetomiaceae</taxon>
        <taxon>Chaetomium</taxon>
    </lineage>
</organism>
<reference evidence="2" key="2">
    <citation type="submission" date="2023-06" db="EMBL/GenBank/DDBJ databases">
        <authorList>
            <consortium name="Lawrence Berkeley National Laboratory"/>
            <person name="Mondo S.J."/>
            <person name="Hensen N."/>
            <person name="Bonometti L."/>
            <person name="Westerberg I."/>
            <person name="Brannstrom I.O."/>
            <person name="Guillou S."/>
            <person name="Cros-Aarteil S."/>
            <person name="Calhoun S."/>
            <person name="Haridas S."/>
            <person name="Kuo A."/>
            <person name="Pangilinan J."/>
            <person name="Riley R."/>
            <person name="Labutti K."/>
            <person name="Andreopoulos B."/>
            <person name="Lipzen A."/>
            <person name="Chen C."/>
            <person name="Yanf M."/>
            <person name="Daum C."/>
            <person name="Ng V."/>
            <person name="Clum A."/>
            <person name="Steindorff A."/>
            <person name="Ohm R."/>
            <person name="Martin F."/>
            <person name="Silar P."/>
            <person name="Natvig D."/>
            <person name="Lalanne C."/>
            <person name="Gautier V."/>
            <person name="Ament-Velasquez S.L."/>
            <person name="Kruys A."/>
            <person name="Hutchinson M.I."/>
            <person name="Powell A.J."/>
            <person name="Barry K."/>
            <person name="Miller A.N."/>
            <person name="Grigoriev I.V."/>
            <person name="Debuchy R."/>
            <person name="Gladieux P."/>
            <person name="Thoren M.H."/>
            <person name="Johannesson H."/>
        </authorList>
    </citation>
    <scope>NUCLEOTIDE SEQUENCE</scope>
    <source>
        <strain evidence="2">CBS 333.67</strain>
    </source>
</reference>
<sequence length="108" mass="11193">MQITLSAHRTSTPTSSGPVTGSPAMPRPAGPGGVASRNRFSSPNRVPNQSLRKTASAPTLVPCRAEPETTELPPSPGAPLVSITADPDPVLTVPSSGMDRRLPDPQLF</sequence>
<feature type="region of interest" description="Disordered" evidence="1">
    <location>
        <begin position="1"/>
        <end position="108"/>
    </location>
</feature>
<reference evidence="2" key="1">
    <citation type="journal article" date="2023" name="Mol. Phylogenet. Evol.">
        <title>Genome-scale phylogeny and comparative genomics of the fungal order Sordariales.</title>
        <authorList>
            <person name="Hensen N."/>
            <person name="Bonometti L."/>
            <person name="Westerberg I."/>
            <person name="Brannstrom I.O."/>
            <person name="Guillou S."/>
            <person name="Cros-Aarteil S."/>
            <person name="Calhoun S."/>
            <person name="Haridas S."/>
            <person name="Kuo A."/>
            <person name="Mondo S."/>
            <person name="Pangilinan J."/>
            <person name="Riley R."/>
            <person name="LaButti K."/>
            <person name="Andreopoulos B."/>
            <person name="Lipzen A."/>
            <person name="Chen C."/>
            <person name="Yan M."/>
            <person name="Daum C."/>
            <person name="Ng V."/>
            <person name="Clum A."/>
            <person name="Steindorff A."/>
            <person name="Ohm R.A."/>
            <person name="Martin F."/>
            <person name="Silar P."/>
            <person name="Natvig D.O."/>
            <person name="Lalanne C."/>
            <person name="Gautier V."/>
            <person name="Ament-Velasquez S.L."/>
            <person name="Kruys A."/>
            <person name="Hutchinson M.I."/>
            <person name="Powell A.J."/>
            <person name="Barry K."/>
            <person name="Miller A.N."/>
            <person name="Grigoriev I.V."/>
            <person name="Debuchy R."/>
            <person name="Gladieux P."/>
            <person name="Hiltunen Thoren M."/>
            <person name="Johannesson H."/>
        </authorList>
    </citation>
    <scope>NUCLEOTIDE SEQUENCE</scope>
    <source>
        <strain evidence="2">CBS 333.67</strain>
    </source>
</reference>
<dbReference type="Proteomes" id="UP001273166">
    <property type="component" value="Unassembled WGS sequence"/>
</dbReference>
<dbReference type="GeneID" id="87887004"/>
<feature type="compositionally biased region" description="Low complexity" evidence="1">
    <location>
        <begin position="10"/>
        <end position="23"/>
    </location>
</feature>
<dbReference type="RefSeq" id="XP_062725127.1">
    <property type="nucleotide sequence ID" value="XM_062868175.1"/>
</dbReference>
<accession>A0AAJ0M542</accession>
<name>A0AAJ0M542_9PEZI</name>
<feature type="compositionally biased region" description="Polar residues" evidence="1">
    <location>
        <begin position="38"/>
        <end position="57"/>
    </location>
</feature>